<keyword evidence="3" id="KW-0813">Transport</keyword>
<evidence type="ECO:0000256" key="1">
    <source>
        <dbReference type="ARBA" id="ARBA00004127"/>
    </source>
</evidence>
<feature type="transmembrane region" description="Helical" evidence="7">
    <location>
        <begin position="250"/>
        <end position="268"/>
    </location>
</feature>
<gene>
    <name evidence="9" type="ORF">BDA99DRAFT_585613</name>
</gene>
<feature type="transmembrane region" description="Helical" evidence="7">
    <location>
        <begin position="12"/>
        <end position="31"/>
    </location>
</feature>
<keyword evidence="5 7" id="KW-1133">Transmembrane helix</keyword>
<reference evidence="9" key="1">
    <citation type="journal article" date="2022" name="IScience">
        <title>Evolution of zygomycete secretomes and the origins of terrestrial fungal ecologies.</title>
        <authorList>
            <person name="Chang Y."/>
            <person name="Wang Y."/>
            <person name="Mondo S."/>
            <person name="Ahrendt S."/>
            <person name="Andreopoulos W."/>
            <person name="Barry K."/>
            <person name="Beard J."/>
            <person name="Benny G.L."/>
            <person name="Blankenship S."/>
            <person name="Bonito G."/>
            <person name="Cuomo C."/>
            <person name="Desiro A."/>
            <person name="Gervers K.A."/>
            <person name="Hundley H."/>
            <person name="Kuo A."/>
            <person name="LaButti K."/>
            <person name="Lang B.F."/>
            <person name="Lipzen A."/>
            <person name="O'Donnell K."/>
            <person name="Pangilinan J."/>
            <person name="Reynolds N."/>
            <person name="Sandor L."/>
            <person name="Smith M.E."/>
            <person name="Tsang A."/>
            <person name="Grigoriev I.V."/>
            <person name="Stajich J.E."/>
            <person name="Spatafora J.W."/>
        </authorList>
    </citation>
    <scope>NUCLEOTIDE SEQUENCE</scope>
    <source>
        <strain evidence="9">RSA 2281</strain>
    </source>
</reference>
<dbReference type="PANTHER" id="PTHR23514">
    <property type="entry name" value="BYPASS OF STOP CODON PROTEIN 6"/>
    <property type="match status" value="1"/>
</dbReference>
<dbReference type="GO" id="GO:0012505">
    <property type="term" value="C:endomembrane system"/>
    <property type="evidence" value="ECO:0007669"/>
    <property type="project" value="UniProtKB-SubCell"/>
</dbReference>
<keyword evidence="6 7" id="KW-0472">Membrane</keyword>
<dbReference type="InterPro" id="IPR020846">
    <property type="entry name" value="MFS_dom"/>
</dbReference>
<feature type="transmembrane region" description="Helical" evidence="7">
    <location>
        <begin position="183"/>
        <end position="206"/>
    </location>
</feature>
<dbReference type="Gene3D" id="1.20.1250.20">
    <property type="entry name" value="MFS general substrate transporter like domains"/>
    <property type="match status" value="1"/>
</dbReference>
<protein>
    <submittedName>
        <fullName evidence="9">Major facilitator superfamily domain-containing protein</fullName>
    </submittedName>
</protein>
<feature type="transmembrane region" description="Helical" evidence="7">
    <location>
        <begin position="43"/>
        <end position="63"/>
    </location>
</feature>
<evidence type="ECO:0000256" key="5">
    <source>
        <dbReference type="ARBA" id="ARBA00022989"/>
    </source>
</evidence>
<dbReference type="InterPro" id="IPR011701">
    <property type="entry name" value="MFS"/>
</dbReference>
<organism evidence="9 10">
    <name type="scientific">Phascolomyces articulosus</name>
    <dbReference type="NCBI Taxonomy" id="60185"/>
    <lineage>
        <taxon>Eukaryota</taxon>
        <taxon>Fungi</taxon>
        <taxon>Fungi incertae sedis</taxon>
        <taxon>Mucoromycota</taxon>
        <taxon>Mucoromycotina</taxon>
        <taxon>Mucoromycetes</taxon>
        <taxon>Mucorales</taxon>
        <taxon>Lichtheimiaceae</taxon>
        <taxon>Phascolomyces</taxon>
    </lineage>
</organism>
<dbReference type="InterPro" id="IPR036259">
    <property type="entry name" value="MFS_trans_sf"/>
</dbReference>
<feature type="transmembrane region" description="Helical" evidence="7">
    <location>
        <begin position="100"/>
        <end position="121"/>
    </location>
</feature>
<feature type="transmembrane region" description="Helical" evidence="7">
    <location>
        <begin position="127"/>
        <end position="147"/>
    </location>
</feature>
<evidence type="ECO:0000256" key="7">
    <source>
        <dbReference type="SAM" id="Phobius"/>
    </source>
</evidence>
<dbReference type="Pfam" id="PF07690">
    <property type="entry name" value="MFS_1"/>
    <property type="match status" value="1"/>
</dbReference>
<dbReference type="Proteomes" id="UP001209540">
    <property type="component" value="Unassembled WGS sequence"/>
</dbReference>
<name>A0AAD5PC24_9FUNG</name>
<feature type="domain" description="Major facilitator superfamily (MFS) profile" evidence="8">
    <location>
        <begin position="1"/>
        <end position="361"/>
    </location>
</feature>
<evidence type="ECO:0000313" key="9">
    <source>
        <dbReference type="EMBL" id="KAI9256640.1"/>
    </source>
</evidence>
<keyword evidence="4 7" id="KW-0812">Transmembrane</keyword>
<evidence type="ECO:0000256" key="6">
    <source>
        <dbReference type="ARBA" id="ARBA00023136"/>
    </source>
</evidence>
<feature type="transmembrane region" description="Helical" evidence="7">
    <location>
        <begin position="303"/>
        <end position="326"/>
    </location>
</feature>
<feature type="transmembrane region" description="Helical" evidence="7">
    <location>
        <begin position="69"/>
        <end position="88"/>
    </location>
</feature>
<dbReference type="InterPro" id="IPR051788">
    <property type="entry name" value="MFS_Transporter"/>
</dbReference>
<comment type="subcellular location">
    <subcellularLocation>
        <location evidence="1">Endomembrane system</location>
        <topology evidence="1">Multi-pass membrane protein</topology>
    </subcellularLocation>
</comment>
<reference evidence="9" key="2">
    <citation type="submission" date="2023-02" db="EMBL/GenBank/DDBJ databases">
        <authorList>
            <consortium name="DOE Joint Genome Institute"/>
            <person name="Mondo S.J."/>
            <person name="Chang Y."/>
            <person name="Wang Y."/>
            <person name="Ahrendt S."/>
            <person name="Andreopoulos W."/>
            <person name="Barry K."/>
            <person name="Beard J."/>
            <person name="Benny G.L."/>
            <person name="Blankenship S."/>
            <person name="Bonito G."/>
            <person name="Cuomo C."/>
            <person name="Desiro A."/>
            <person name="Gervers K.A."/>
            <person name="Hundley H."/>
            <person name="Kuo A."/>
            <person name="LaButti K."/>
            <person name="Lang B.F."/>
            <person name="Lipzen A."/>
            <person name="O'Donnell K."/>
            <person name="Pangilinan J."/>
            <person name="Reynolds N."/>
            <person name="Sandor L."/>
            <person name="Smith M.W."/>
            <person name="Tsang A."/>
            <person name="Grigoriev I.V."/>
            <person name="Stajich J.E."/>
            <person name="Spatafora J.W."/>
        </authorList>
    </citation>
    <scope>NUCLEOTIDE SEQUENCE</scope>
    <source>
        <strain evidence="9">RSA 2281</strain>
    </source>
</reference>
<dbReference type="GO" id="GO:0016020">
    <property type="term" value="C:membrane"/>
    <property type="evidence" value="ECO:0007669"/>
    <property type="project" value="TreeGrafter"/>
</dbReference>
<dbReference type="GO" id="GO:0022857">
    <property type="term" value="F:transmembrane transporter activity"/>
    <property type="evidence" value="ECO:0007669"/>
    <property type="project" value="InterPro"/>
</dbReference>
<proteinExistence type="inferred from homology"/>
<dbReference type="EMBL" id="JAIXMP010000021">
    <property type="protein sequence ID" value="KAI9256640.1"/>
    <property type="molecule type" value="Genomic_DNA"/>
</dbReference>
<dbReference type="SUPFAM" id="SSF103473">
    <property type="entry name" value="MFS general substrate transporter"/>
    <property type="match status" value="1"/>
</dbReference>
<evidence type="ECO:0000256" key="4">
    <source>
        <dbReference type="ARBA" id="ARBA00022692"/>
    </source>
</evidence>
<evidence type="ECO:0000256" key="3">
    <source>
        <dbReference type="ARBA" id="ARBA00022448"/>
    </source>
</evidence>
<comment type="similarity">
    <text evidence="2">Belongs to the major facilitator superfamily.</text>
</comment>
<evidence type="ECO:0000259" key="8">
    <source>
        <dbReference type="PROSITE" id="PS50850"/>
    </source>
</evidence>
<feature type="transmembrane region" description="Helical" evidence="7">
    <location>
        <begin position="226"/>
        <end position="243"/>
    </location>
</feature>
<feature type="transmembrane region" description="Helical" evidence="7">
    <location>
        <begin position="338"/>
        <end position="357"/>
    </location>
</feature>
<evidence type="ECO:0000256" key="2">
    <source>
        <dbReference type="ARBA" id="ARBA00008335"/>
    </source>
</evidence>
<accession>A0AAD5PC24</accession>
<dbReference type="PANTHER" id="PTHR23514:SF3">
    <property type="entry name" value="BYPASS OF STOP CODON PROTEIN 6"/>
    <property type="match status" value="1"/>
</dbReference>
<dbReference type="AlphaFoldDB" id="A0AAD5PC24"/>
<sequence>MKEYYGVDQSVISTVFLCYASGFAIAALLNGMIIKKLTQAKTVMVGALSLSIGFIMLLMALPFPVLCVFYVFVGFGVALTQSGANVFVGELPNATMMLNFLHASFGLGALVGPFIASALLQYRPWNYTYLVLSSFAVVNLITCIFSFRHLKIAEERDQDDRRRQDERPEKQGNALAQAIRYRIAYIGCLYLLVYVGIEVTIGDWAYTFLISERSHDQEAMAHLLSGYWAGLCVGRICLGYVTLKFGEKRMVYIYISVLICMCAMFWAVPFVAVSAIALVVSGVALGPLFPTILSLAKQCVPCHLYATCVGFLCACGSGGSALFPYLAGILINGFGVGVMPPFTVAMSSTIFAFWFFIPNPEPSHKSFLQKLCDGFHSRYRE</sequence>
<comment type="caution">
    <text evidence="9">The sequence shown here is derived from an EMBL/GenBank/DDBJ whole genome shotgun (WGS) entry which is preliminary data.</text>
</comment>
<dbReference type="PROSITE" id="PS50850">
    <property type="entry name" value="MFS"/>
    <property type="match status" value="1"/>
</dbReference>
<evidence type="ECO:0000313" key="10">
    <source>
        <dbReference type="Proteomes" id="UP001209540"/>
    </source>
</evidence>
<feature type="transmembrane region" description="Helical" evidence="7">
    <location>
        <begin position="274"/>
        <end position="296"/>
    </location>
</feature>
<dbReference type="FunFam" id="1.20.1250.20:FF:000286">
    <property type="entry name" value="MFS efflux transporter"/>
    <property type="match status" value="1"/>
</dbReference>
<keyword evidence="10" id="KW-1185">Reference proteome</keyword>